<keyword evidence="2 8" id="KW-0813">Transport</keyword>
<feature type="transmembrane region" description="Helical" evidence="8">
    <location>
        <begin position="63"/>
        <end position="84"/>
    </location>
</feature>
<evidence type="ECO:0000256" key="4">
    <source>
        <dbReference type="ARBA" id="ARBA00022692"/>
    </source>
</evidence>
<evidence type="ECO:0000259" key="10">
    <source>
        <dbReference type="PROSITE" id="PS50928"/>
    </source>
</evidence>
<dbReference type="InterPro" id="IPR035906">
    <property type="entry name" value="MetI-like_sf"/>
</dbReference>
<dbReference type="InterPro" id="IPR043429">
    <property type="entry name" value="ArtM/GltK/GlnP/TcyL/YhdX-like"/>
</dbReference>
<gene>
    <name evidence="11" type="ORF">HNR09_002102</name>
</gene>
<protein>
    <submittedName>
        <fullName evidence="11">Polar amino acid transport system permease protein</fullName>
    </submittedName>
</protein>
<dbReference type="RefSeq" id="WP_179541997.1">
    <property type="nucleotide sequence ID" value="NZ_BAAALL010000005.1"/>
</dbReference>
<dbReference type="PANTHER" id="PTHR30614:SF0">
    <property type="entry name" value="L-CYSTINE TRANSPORT SYSTEM PERMEASE PROTEIN TCYL"/>
    <property type="match status" value="1"/>
</dbReference>
<feature type="domain" description="ABC transmembrane type-1" evidence="10">
    <location>
        <begin position="25"/>
        <end position="224"/>
    </location>
</feature>
<reference evidence="11 12" key="1">
    <citation type="submission" date="2020-07" db="EMBL/GenBank/DDBJ databases">
        <title>Sequencing the genomes of 1000 actinobacteria strains.</title>
        <authorList>
            <person name="Klenk H.-P."/>
        </authorList>
    </citation>
    <scope>NUCLEOTIDE SEQUENCE [LARGE SCALE GENOMIC DNA]</scope>
    <source>
        <strain evidence="11 12">DSM 15475</strain>
    </source>
</reference>
<dbReference type="Proteomes" id="UP000535437">
    <property type="component" value="Unassembled WGS sequence"/>
</dbReference>
<organism evidence="11 12">
    <name type="scientific">Nesterenkonia xinjiangensis</name>
    <dbReference type="NCBI Taxonomy" id="225327"/>
    <lineage>
        <taxon>Bacteria</taxon>
        <taxon>Bacillati</taxon>
        <taxon>Actinomycetota</taxon>
        <taxon>Actinomycetes</taxon>
        <taxon>Micrococcales</taxon>
        <taxon>Micrococcaceae</taxon>
        <taxon>Nesterenkonia</taxon>
    </lineage>
</organism>
<evidence type="ECO:0000313" key="12">
    <source>
        <dbReference type="Proteomes" id="UP000535437"/>
    </source>
</evidence>
<dbReference type="GO" id="GO:0043190">
    <property type="term" value="C:ATP-binding cassette (ABC) transporter complex"/>
    <property type="evidence" value="ECO:0007669"/>
    <property type="project" value="InterPro"/>
</dbReference>
<dbReference type="Gene3D" id="1.10.3720.10">
    <property type="entry name" value="MetI-like"/>
    <property type="match status" value="1"/>
</dbReference>
<dbReference type="PANTHER" id="PTHR30614">
    <property type="entry name" value="MEMBRANE COMPONENT OF AMINO ACID ABC TRANSPORTER"/>
    <property type="match status" value="1"/>
</dbReference>
<keyword evidence="7 8" id="KW-0472">Membrane</keyword>
<feature type="transmembrane region" description="Helical" evidence="8">
    <location>
        <begin position="202"/>
        <end position="224"/>
    </location>
</feature>
<evidence type="ECO:0000256" key="6">
    <source>
        <dbReference type="ARBA" id="ARBA00022989"/>
    </source>
</evidence>
<dbReference type="AlphaFoldDB" id="A0A7Z0GP49"/>
<evidence type="ECO:0000256" key="9">
    <source>
        <dbReference type="SAM" id="MobiDB-lite"/>
    </source>
</evidence>
<evidence type="ECO:0000256" key="5">
    <source>
        <dbReference type="ARBA" id="ARBA00022970"/>
    </source>
</evidence>
<dbReference type="SUPFAM" id="SSF161098">
    <property type="entry name" value="MetI-like"/>
    <property type="match status" value="1"/>
</dbReference>
<accession>A0A7Z0GP49</accession>
<evidence type="ECO:0000256" key="7">
    <source>
        <dbReference type="ARBA" id="ARBA00023136"/>
    </source>
</evidence>
<keyword evidence="5" id="KW-0029">Amino-acid transport</keyword>
<feature type="transmembrane region" description="Helical" evidence="8">
    <location>
        <begin position="104"/>
        <end position="123"/>
    </location>
</feature>
<keyword evidence="3" id="KW-1003">Cell membrane</keyword>
<evidence type="ECO:0000313" key="11">
    <source>
        <dbReference type="EMBL" id="NYJ78691.1"/>
    </source>
</evidence>
<evidence type="ECO:0000256" key="3">
    <source>
        <dbReference type="ARBA" id="ARBA00022475"/>
    </source>
</evidence>
<dbReference type="PROSITE" id="PS50928">
    <property type="entry name" value="ABC_TM1"/>
    <property type="match status" value="1"/>
</dbReference>
<dbReference type="GO" id="GO:0006865">
    <property type="term" value="P:amino acid transport"/>
    <property type="evidence" value="ECO:0007669"/>
    <property type="project" value="UniProtKB-KW"/>
</dbReference>
<comment type="caution">
    <text evidence="11">The sequence shown here is derived from an EMBL/GenBank/DDBJ whole genome shotgun (WGS) entry which is preliminary data.</text>
</comment>
<sequence>MNSWEDWPAHFEVMVNWSDRLLSGLWTTVQLALYGGLLAFVVAVILGLMAGSPSLWLRAPARIIIEFFRGISLVVLLFLLLYVLPQFWMRNPDLPFEDLVRNTFLLGVLALGINYGAYGAEAVRASLTTVPKAQWEATTALSMSWSHKMRRIIFPQAWALMLPSLANLWIHLLKGSAIAYIIPFVNDFTAELNNLRRPTDIWFSHAFIGLVVYFILALILTLFMQALEARAKHKLGRGPSLREILSPSPKATPADAIAPTTSSAGPSTSEADGLPQQPTSGGVR</sequence>
<keyword evidence="12" id="KW-1185">Reference proteome</keyword>
<comment type="similarity">
    <text evidence="8">Belongs to the binding-protein-dependent transport system permease family.</text>
</comment>
<dbReference type="EMBL" id="JACCFY010000001">
    <property type="protein sequence ID" value="NYJ78691.1"/>
    <property type="molecule type" value="Genomic_DNA"/>
</dbReference>
<keyword evidence="6 8" id="KW-1133">Transmembrane helix</keyword>
<dbReference type="Pfam" id="PF00528">
    <property type="entry name" value="BPD_transp_1"/>
    <property type="match status" value="1"/>
</dbReference>
<evidence type="ECO:0000256" key="1">
    <source>
        <dbReference type="ARBA" id="ARBA00004651"/>
    </source>
</evidence>
<comment type="subcellular location">
    <subcellularLocation>
        <location evidence="1 8">Cell membrane</location>
        <topology evidence="1 8">Multi-pass membrane protein</topology>
    </subcellularLocation>
</comment>
<name>A0A7Z0GP49_9MICC</name>
<feature type="region of interest" description="Disordered" evidence="9">
    <location>
        <begin position="240"/>
        <end position="284"/>
    </location>
</feature>
<dbReference type="GO" id="GO:0022857">
    <property type="term" value="F:transmembrane transporter activity"/>
    <property type="evidence" value="ECO:0007669"/>
    <property type="project" value="InterPro"/>
</dbReference>
<keyword evidence="4 8" id="KW-0812">Transmembrane</keyword>
<dbReference type="CDD" id="cd06261">
    <property type="entry name" value="TM_PBP2"/>
    <property type="match status" value="1"/>
</dbReference>
<dbReference type="InterPro" id="IPR010065">
    <property type="entry name" value="AA_ABC_transptr_permease_3TM"/>
</dbReference>
<dbReference type="NCBIfam" id="TIGR01726">
    <property type="entry name" value="HEQRo_perm_3TM"/>
    <property type="match status" value="1"/>
</dbReference>
<feature type="transmembrane region" description="Helical" evidence="8">
    <location>
        <begin position="157"/>
        <end position="182"/>
    </location>
</feature>
<feature type="compositionally biased region" description="Low complexity" evidence="9">
    <location>
        <begin position="256"/>
        <end position="271"/>
    </location>
</feature>
<proteinExistence type="inferred from homology"/>
<evidence type="ECO:0000256" key="2">
    <source>
        <dbReference type="ARBA" id="ARBA00022448"/>
    </source>
</evidence>
<evidence type="ECO:0000256" key="8">
    <source>
        <dbReference type="RuleBase" id="RU363032"/>
    </source>
</evidence>
<feature type="transmembrane region" description="Helical" evidence="8">
    <location>
        <begin position="31"/>
        <end position="51"/>
    </location>
</feature>
<dbReference type="InterPro" id="IPR000515">
    <property type="entry name" value="MetI-like"/>
</dbReference>